<feature type="transmembrane region" description="Helical" evidence="2">
    <location>
        <begin position="60"/>
        <end position="79"/>
    </location>
</feature>
<sequence length="270" mass="30652">MQKKRFEMSSFATKVFFESIGFFQETLSLLSFLDSDPLFSILIALYGLILLYFPRIFLDLVFSPVLISSGILISTLLRLGAIQSTEERNGIPTVEKESSTSTGPEEIDSTAEDDKWVSCNTNTEPKIKFDFVPNPFFFTSFLETNLKAPLEVIYEDCEGEDEESNEKEETRQVRINRLLSLYHSESDTDSSSDGEFPEIAGWDSPQNMCFTWGEDDKEGLIEIPLDGKRSPIFHVEEDNLIEIDISLIGAPKRNTDFLSGQCQFQLMQVN</sequence>
<reference evidence="4" key="1">
    <citation type="submission" date="2025-08" db="UniProtKB">
        <authorList>
            <consortium name="RefSeq"/>
        </authorList>
    </citation>
    <scope>IDENTIFICATION</scope>
</reference>
<feature type="region of interest" description="Disordered" evidence="1">
    <location>
        <begin position="89"/>
        <end position="112"/>
    </location>
</feature>
<dbReference type="KEGG" id="nnu:104612272"/>
<dbReference type="Proteomes" id="UP000189703">
    <property type="component" value="Unplaced"/>
</dbReference>
<feature type="compositionally biased region" description="Basic and acidic residues" evidence="1">
    <location>
        <begin position="89"/>
        <end position="98"/>
    </location>
</feature>
<gene>
    <name evidence="4" type="primary">LOC104612272</name>
</gene>
<protein>
    <submittedName>
        <fullName evidence="4">Uncharacterized protein LOC104612272</fullName>
    </submittedName>
</protein>
<proteinExistence type="predicted"/>
<feature type="transmembrane region" description="Helical" evidence="2">
    <location>
        <begin position="37"/>
        <end position="54"/>
    </location>
</feature>
<evidence type="ECO:0000256" key="1">
    <source>
        <dbReference type="SAM" id="MobiDB-lite"/>
    </source>
</evidence>
<dbReference type="PANTHER" id="PTHR37746">
    <property type="entry name" value="TRANSMEMBRANE PROTEIN"/>
    <property type="match status" value="1"/>
</dbReference>
<keyword evidence="3" id="KW-1185">Reference proteome</keyword>
<organism evidence="3 4">
    <name type="scientific">Nelumbo nucifera</name>
    <name type="common">Sacred lotus</name>
    <dbReference type="NCBI Taxonomy" id="4432"/>
    <lineage>
        <taxon>Eukaryota</taxon>
        <taxon>Viridiplantae</taxon>
        <taxon>Streptophyta</taxon>
        <taxon>Embryophyta</taxon>
        <taxon>Tracheophyta</taxon>
        <taxon>Spermatophyta</taxon>
        <taxon>Magnoliopsida</taxon>
        <taxon>Proteales</taxon>
        <taxon>Nelumbonaceae</taxon>
        <taxon>Nelumbo</taxon>
    </lineage>
</organism>
<keyword evidence="2" id="KW-0472">Membrane</keyword>
<dbReference type="GeneID" id="104612272"/>
<accession>A0A1U8BDF2</accession>
<dbReference type="eggNOG" id="ENOG502RZ8F">
    <property type="taxonomic scope" value="Eukaryota"/>
</dbReference>
<dbReference type="PANTHER" id="PTHR37746:SF1">
    <property type="entry name" value="TRANSMEMBRANE PROTEIN"/>
    <property type="match status" value="1"/>
</dbReference>
<name>A0A1U8BDF2_NELNU</name>
<dbReference type="OrthoDB" id="1939257at2759"/>
<dbReference type="RefSeq" id="XP_010277935.1">
    <property type="nucleotide sequence ID" value="XM_010279633.2"/>
</dbReference>
<evidence type="ECO:0000256" key="2">
    <source>
        <dbReference type="SAM" id="Phobius"/>
    </source>
</evidence>
<dbReference type="AlphaFoldDB" id="A0A1U8BDF2"/>
<dbReference type="OMA" id="HRHAPME"/>
<evidence type="ECO:0000313" key="4">
    <source>
        <dbReference type="RefSeq" id="XP_010277935.1"/>
    </source>
</evidence>
<keyword evidence="2" id="KW-1133">Transmembrane helix</keyword>
<keyword evidence="2" id="KW-0812">Transmembrane</keyword>
<dbReference type="FunCoup" id="A0A1U8BDF2">
    <property type="interactions" value="164"/>
</dbReference>
<evidence type="ECO:0000313" key="3">
    <source>
        <dbReference type="Proteomes" id="UP000189703"/>
    </source>
</evidence>